<dbReference type="EMBL" id="JAXCGZ010014069">
    <property type="protein sequence ID" value="KAK7071676.1"/>
    <property type="molecule type" value="Genomic_DNA"/>
</dbReference>
<name>A0AAN8ZWU1_HALRR</name>
<evidence type="ECO:0000313" key="2">
    <source>
        <dbReference type="Proteomes" id="UP001381693"/>
    </source>
</evidence>
<dbReference type="AlphaFoldDB" id="A0AAN8ZWU1"/>
<dbReference type="Proteomes" id="UP001381693">
    <property type="component" value="Unassembled WGS sequence"/>
</dbReference>
<feature type="non-terminal residue" evidence="1">
    <location>
        <position position="87"/>
    </location>
</feature>
<reference evidence="1 2" key="1">
    <citation type="submission" date="2023-11" db="EMBL/GenBank/DDBJ databases">
        <title>Halocaridina rubra genome assembly.</title>
        <authorList>
            <person name="Smith C."/>
        </authorList>
    </citation>
    <scope>NUCLEOTIDE SEQUENCE [LARGE SCALE GENOMIC DNA]</scope>
    <source>
        <strain evidence="1">EP-1</strain>
        <tissue evidence="1">Whole</tissue>
    </source>
</reference>
<feature type="non-terminal residue" evidence="1">
    <location>
        <position position="1"/>
    </location>
</feature>
<keyword evidence="2" id="KW-1185">Reference proteome</keyword>
<comment type="caution">
    <text evidence="1">The sequence shown here is derived from an EMBL/GenBank/DDBJ whole genome shotgun (WGS) entry which is preliminary data.</text>
</comment>
<accession>A0AAN8ZWU1</accession>
<proteinExistence type="predicted"/>
<gene>
    <name evidence="1" type="ORF">SK128_010921</name>
</gene>
<organism evidence="1 2">
    <name type="scientific">Halocaridina rubra</name>
    <name type="common">Hawaiian red shrimp</name>
    <dbReference type="NCBI Taxonomy" id="373956"/>
    <lineage>
        <taxon>Eukaryota</taxon>
        <taxon>Metazoa</taxon>
        <taxon>Ecdysozoa</taxon>
        <taxon>Arthropoda</taxon>
        <taxon>Crustacea</taxon>
        <taxon>Multicrustacea</taxon>
        <taxon>Malacostraca</taxon>
        <taxon>Eumalacostraca</taxon>
        <taxon>Eucarida</taxon>
        <taxon>Decapoda</taxon>
        <taxon>Pleocyemata</taxon>
        <taxon>Caridea</taxon>
        <taxon>Atyoidea</taxon>
        <taxon>Atyidae</taxon>
        <taxon>Halocaridina</taxon>
    </lineage>
</organism>
<evidence type="ECO:0000313" key="1">
    <source>
        <dbReference type="EMBL" id="KAK7071676.1"/>
    </source>
</evidence>
<protein>
    <submittedName>
        <fullName evidence="1">Uncharacterized protein</fullName>
    </submittedName>
</protein>
<sequence>DTRKMECAWRCNNIGCEMFAFNTTGCFLYNDVHSSIPSPDNDIFHRKEHSCSPRKGPVLPHGSKKFVSKQCLYMDCHYGSEILTYPK</sequence>